<dbReference type="SUPFAM" id="SSF117074">
    <property type="entry name" value="Hypothetical protein PA1324"/>
    <property type="match status" value="1"/>
</dbReference>
<evidence type="ECO:0000256" key="1">
    <source>
        <dbReference type="ARBA" id="ARBA00004613"/>
    </source>
</evidence>
<dbReference type="EMBL" id="CP124755">
    <property type="protein sequence ID" value="WGZ89632.1"/>
    <property type="molecule type" value="Genomic_DNA"/>
</dbReference>
<dbReference type="SUPFAM" id="SSF74853">
    <property type="entry name" value="Lamin A/C globular tail domain"/>
    <property type="match status" value="1"/>
</dbReference>
<feature type="domain" description="LTD" evidence="5">
    <location>
        <begin position="33"/>
        <end position="238"/>
    </location>
</feature>
<dbReference type="Gene3D" id="2.60.40.10">
    <property type="entry name" value="Immunoglobulins"/>
    <property type="match status" value="1"/>
</dbReference>
<dbReference type="Pfam" id="PF00932">
    <property type="entry name" value="LTD"/>
    <property type="match status" value="1"/>
</dbReference>
<organism evidence="6">
    <name type="scientific">Candidatus Thiocaldithrix dubininis</name>
    <dbReference type="NCBI Taxonomy" id="3080823"/>
    <lineage>
        <taxon>Bacteria</taxon>
        <taxon>Pseudomonadati</taxon>
        <taxon>Pseudomonadota</taxon>
        <taxon>Gammaproteobacteria</taxon>
        <taxon>Thiotrichales</taxon>
        <taxon>Thiotrichaceae</taxon>
        <taxon>Candidatus Thiocaldithrix</taxon>
    </lineage>
</organism>
<dbReference type="KEGG" id="tdu:QJT80_08960"/>
<proteinExistence type="predicted"/>
<dbReference type="GO" id="GO:0005576">
    <property type="term" value="C:extracellular region"/>
    <property type="evidence" value="ECO:0007669"/>
    <property type="project" value="UniProtKB-SubCell"/>
</dbReference>
<evidence type="ECO:0000256" key="4">
    <source>
        <dbReference type="SAM" id="MobiDB-lite"/>
    </source>
</evidence>
<accession>A0AA95H1F9</accession>
<protein>
    <submittedName>
        <fullName evidence="6">SdrD B-like domain-containing protein</fullName>
    </submittedName>
</protein>
<gene>
    <name evidence="6" type="ORF">QJT80_08960</name>
</gene>
<dbReference type="Proteomes" id="UP001300672">
    <property type="component" value="Chromosome"/>
</dbReference>
<comment type="subcellular location">
    <subcellularLocation>
        <location evidence="1">Secreted</location>
    </subcellularLocation>
</comment>
<evidence type="ECO:0000259" key="5">
    <source>
        <dbReference type="PROSITE" id="PS51841"/>
    </source>
</evidence>
<feature type="region of interest" description="Disordered" evidence="4">
    <location>
        <begin position="338"/>
        <end position="362"/>
    </location>
</feature>
<dbReference type="InterPro" id="IPR001322">
    <property type="entry name" value="Lamin_tail_dom"/>
</dbReference>
<keyword evidence="3" id="KW-0732">Signal</keyword>
<evidence type="ECO:0000256" key="3">
    <source>
        <dbReference type="ARBA" id="ARBA00022729"/>
    </source>
</evidence>
<name>A0AA95H1F9_9GAMM</name>
<dbReference type="Pfam" id="PF17210">
    <property type="entry name" value="SdrD_B"/>
    <property type="match status" value="1"/>
</dbReference>
<dbReference type="InterPro" id="IPR036415">
    <property type="entry name" value="Lamin_tail_dom_sf"/>
</dbReference>
<dbReference type="InterPro" id="IPR013783">
    <property type="entry name" value="Ig-like_fold"/>
</dbReference>
<dbReference type="AlphaFoldDB" id="A0AA95H1F9"/>
<keyword evidence="2" id="KW-0964">Secreted</keyword>
<sequence length="618" mass="66922">MRFNNKHYRQGHYSRFYSWISWRIALLLLIYLSPGYANSYPLSSLRGQIVINEVLFKQSGANTATENDEFIELYNAGSVAVDLTRLRLIDGNLFTNEIDGTSGNITGNSNAFNFICSGKQVCTGSSLLPPNTYAVIWVGQASATTHAPQASFQAWLGNAPKLNDTGDDMWLYEQSSSELSLVDYMSVGSGTAVNTNVPSDIWNFSYNASLLNFAKGQSVSLTPNGQLSSSACWETSTSGNASSTCPHYLPSLAQDNTRLMSQGASNTRLYTLSGRVFQDKNVNGLDDSETGLRKVTVVLQKLSDQTCQITRTDTSGAYQFSQLNQGDYSVYEAAQTDIDANTCPPTPSDPNQYTSSSPNQRPVTINQQSLSEINFADVRRPALSLNHSLVIQPDSVAVYAHRFSSYSSGTVLFSLQNSVATPNLDWASQLYRDANCNQQLDATDTPLTSALNLHANQSICVLVKVLSPSNASSGATYTFAVQSQFVFGDGSLIAEPVLQTQRDITRVIADTQGAGNLVLNKAVYNVTRDTEGSVALPSEILRYTLHYTNSGDGKLHDFALHDSVPAFTHLVGTPTCGTTPSALDTCQAVVDGTALEWQFSGYLPAGAEGEVTFTVQVD</sequence>
<evidence type="ECO:0000313" key="6">
    <source>
        <dbReference type="EMBL" id="WGZ89632.1"/>
    </source>
</evidence>
<reference evidence="6" key="2">
    <citation type="submission" date="2023-04" db="EMBL/GenBank/DDBJ databases">
        <authorList>
            <person name="Beletskiy A.V."/>
            <person name="Mardanov A.V."/>
            <person name="Ravin N.V."/>
        </authorList>
    </citation>
    <scope>NUCLEOTIDE SEQUENCE</scope>
    <source>
        <strain evidence="6">GKL-01</strain>
    </source>
</reference>
<feature type="compositionally biased region" description="Polar residues" evidence="4">
    <location>
        <begin position="349"/>
        <end position="362"/>
    </location>
</feature>
<dbReference type="PROSITE" id="PS51841">
    <property type="entry name" value="LTD"/>
    <property type="match status" value="1"/>
</dbReference>
<reference evidence="6" key="1">
    <citation type="journal article" date="2023" name="Int. J. Mol. Sci.">
        <title>Metagenomics Revealed a New Genus 'Candidatus Thiocaldithrix dubininis' gen. nov., sp. nov. and a New Species 'Candidatus Thiothrix putei' sp. nov. in the Family Thiotrichaceae, Some Members of Which Have Traits of Both Na+- and H+-Motive Energetics.</title>
        <authorList>
            <person name="Ravin N.V."/>
            <person name="Muntyan M.S."/>
            <person name="Smolyakov D.D."/>
            <person name="Rudenko T.S."/>
            <person name="Beletsky A.V."/>
            <person name="Mardanov A.V."/>
            <person name="Grabovich M.Y."/>
        </authorList>
    </citation>
    <scope>NUCLEOTIDE SEQUENCE</scope>
    <source>
        <strain evidence="6">GKL-01</strain>
    </source>
</reference>
<dbReference type="InterPro" id="IPR033764">
    <property type="entry name" value="Sdr_B"/>
</dbReference>
<evidence type="ECO:0000256" key="2">
    <source>
        <dbReference type="ARBA" id="ARBA00022525"/>
    </source>
</evidence>